<feature type="domain" description="Peptidase C1A papain C-terminal" evidence="3">
    <location>
        <begin position="75"/>
        <end position="173"/>
    </location>
</feature>
<evidence type="ECO:0000256" key="2">
    <source>
        <dbReference type="SAM" id="MobiDB-lite"/>
    </source>
</evidence>
<dbReference type="GO" id="GO:0008234">
    <property type="term" value="F:cysteine-type peptidase activity"/>
    <property type="evidence" value="ECO:0007669"/>
    <property type="project" value="InterPro"/>
</dbReference>
<gene>
    <name evidence="4" type="ORF">RHGRI_021935</name>
</gene>
<evidence type="ECO:0000313" key="4">
    <source>
        <dbReference type="EMBL" id="KAG5542233.1"/>
    </source>
</evidence>
<feature type="region of interest" description="Disordered" evidence="2">
    <location>
        <begin position="1"/>
        <end position="43"/>
    </location>
</feature>
<dbReference type="SUPFAM" id="SSF52540">
    <property type="entry name" value="P-loop containing nucleoside triphosphate hydrolases"/>
    <property type="match status" value="1"/>
</dbReference>
<accession>A0AAV6JQG8</accession>
<dbReference type="Gene3D" id="3.40.50.300">
    <property type="entry name" value="P-loop containing nucleotide triphosphate hydrolases"/>
    <property type="match status" value="1"/>
</dbReference>
<feature type="compositionally biased region" description="Polar residues" evidence="2">
    <location>
        <begin position="31"/>
        <end position="43"/>
    </location>
</feature>
<comment type="caution">
    <text evidence="4">The sequence shown here is derived from an EMBL/GenBank/DDBJ whole genome shotgun (WGS) entry which is preliminary data.</text>
</comment>
<evidence type="ECO:0000313" key="5">
    <source>
        <dbReference type="Proteomes" id="UP000823749"/>
    </source>
</evidence>
<sequence length="682" mass="77661">MDPQGSSSSGDPKKIYPETETEDSRTRFQDTDPQGSSSTGTVSLNEVNVPQALVGRLKIQSVWGMLKTRQKLVLRIQDYECFHSRHTEEGYRKICQAIFAGPICGEFSMYKGIQTHKKENGIYKGVDAKGKLREIIGLHAVSMVGYGDKARDKCFEIKNSWDKGWCDGGYAEMDPLLFGRIGIPIGVSLEDKRVEYLLSKVVTIAGLPSEQLAKRRPTQDEEDALSFREAVYALSGGRRDPDARWINWFIHTMPPEHLPTFRKLINLFQQCKSGVLGSGHGRRSVVVAAFLFYIKNDSKLSGKVIIVVPPNDIESWSIALKPFFQITTHHHGVMEKLKGKNKLLITPENPLRDVEELISMLCFLLPKYFRYGKDLFKSIVEKGTTHEVVDMLNSVVDIFNVDNQPILEHEVYCVDLGEGISVSQKKIIREIYKMPQDATREGIDREQALDQLLAMVKCCNHLSLSRGLDLTSFNEEDIENTGFLSYLMTRMLDVLEQYLKFRGKEVLRIDETSALEECKSFCAPTTDNKIVRLLSTRAGCLGISLLPVDALIFYDTNWWNPHIDTEVKCCAPKEVMVYYLFTMGIFEETVQKLKTVKRDRNWNRNMDIRHAFKRQEDVDDEWWLVRAIRVGSDLCHSEESTIANADFNVDKVSGGEPGEIDKNYLKILNYCIGVLNASSWDW</sequence>
<evidence type="ECO:0000256" key="1">
    <source>
        <dbReference type="ARBA" id="ARBA00022801"/>
    </source>
</evidence>
<feature type="compositionally biased region" description="Basic and acidic residues" evidence="2">
    <location>
        <begin position="11"/>
        <end position="30"/>
    </location>
</feature>
<dbReference type="EMBL" id="JACTNZ010000007">
    <property type="protein sequence ID" value="KAG5542233.1"/>
    <property type="molecule type" value="Genomic_DNA"/>
</dbReference>
<keyword evidence="1" id="KW-0378">Hydrolase</keyword>
<dbReference type="AlphaFoldDB" id="A0AAV6JQG8"/>
<proteinExistence type="predicted"/>
<dbReference type="Proteomes" id="UP000823749">
    <property type="component" value="Chromosome 7"/>
</dbReference>
<dbReference type="SUPFAM" id="SSF54001">
    <property type="entry name" value="Cysteine proteinases"/>
    <property type="match status" value="1"/>
</dbReference>
<dbReference type="InterPro" id="IPR027417">
    <property type="entry name" value="P-loop_NTPase"/>
</dbReference>
<dbReference type="PANTHER" id="PTHR10799">
    <property type="entry name" value="SNF2/RAD54 HELICASE FAMILY"/>
    <property type="match status" value="1"/>
</dbReference>
<dbReference type="InterPro" id="IPR049730">
    <property type="entry name" value="SNF2/RAD54-like_C"/>
</dbReference>
<dbReference type="InterPro" id="IPR000668">
    <property type="entry name" value="Peptidase_C1A_C"/>
</dbReference>
<dbReference type="CDD" id="cd18793">
    <property type="entry name" value="SF2_C_SNF"/>
    <property type="match status" value="1"/>
</dbReference>
<keyword evidence="5" id="KW-1185">Reference proteome</keyword>
<protein>
    <recommendedName>
        <fullName evidence="3">Peptidase C1A papain C-terminal domain-containing protein</fullName>
    </recommendedName>
</protein>
<feature type="compositionally biased region" description="Polar residues" evidence="2">
    <location>
        <begin position="1"/>
        <end position="10"/>
    </location>
</feature>
<dbReference type="Gene3D" id="3.90.70.10">
    <property type="entry name" value="Cysteine proteinases"/>
    <property type="match status" value="1"/>
</dbReference>
<dbReference type="GO" id="GO:0006508">
    <property type="term" value="P:proteolysis"/>
    <property type="evidence" value="ECO:0007669"/>
    <property type="project" value="InterPro"/>
</dbReference>
<dbReference type="Pfam" id="PF00112">
    <property type="entry name" value="Peptidase_C1"/>
    <property type="match status" value="1"/>
</dbReference>
<dbReference type="InterPro" id="IPR038765">
    <property type="entry name" value="Papain-like_cys_pep_sf"/>
</dbReference>
<organism evidence="4 5">
    <name type="scientific">Rhododendron griersonianum</name>
    <dbReference type="NCBI Taxonomy" id="479676"/>
    <lineage>
        <taxon>Eukaryota</taxon>
        <taxon>Viridiplantae</taxon>
        <taxon>Streptophyta</taxon>
        <taxon>Embryophyta</taxon>
        <taxon>Tracheophyta</taxon>
        <taxon>Spermatophyta</taxon>
        <taxon>Magnoliopsida</taxon>
        <taxon>eudicotyledons</taxon>
        <taxon>Gunneridae</taxon>
        <taxon>Pentapetalae</taxon>
        <taxon>asterids</taxon>
        <taxon>Ericales</taxon>
        <taxon>Ericaceae</taxon>
        <taxon>Ericoideae</taxon>
        <taxon>Rhodoreae</taxon>
        <taxon>Rhododendron</taxon>
    </lineage>
</organism>
<name>A0AAV6JQG8_9ERIC</name>
<reference evidence="4" key="1">
    <citation type="submission" date="2020-08" db="EMBL/GenBank/DDBJ databases">
        <title>Plant Genome Project.</title>
        <authorList>
            <person name="Zhang R.-G."/>
        </authorList>
    </citation>
    <scope>NUCLEOTIDE SEQUENCE</scope>
    <source>
        <strain evidence="4">WSP0</strain>
        <tissue evidence="4">Leaf</tissue>
    </source>
</reference>
<evidence type="ECO:0000259" key="3">
    <source>
        <dbReference type="Pfam" id="PF00112"/>
    </source>
</evidence>